<accession>A0A4D7QSZ3</accession>
<dbReference type="InterPro" id="IPR014044">
    <property type="entry name" value="CAP_dom"/>
</dbReference>
<dbReference type="Pfam" id="PF00188">
    <property type="entry name" value="CAP"/>
    <property type="match status" value="1"/>
</dbReference>
<dbReference type="SUPFAM" id="SSF55797">
    <property type="entry name" value="PR-1-like"/>
    <property type="match status" value="1"/>
</dbReference>
<proteinExistence type="predicted"/>
<dbReference type="PANTHER" id="PTHR31157">
    <property type="entry name" value="SCP DOMAIN-CONTAINING PROTEIN"/>
    <property type="match status" value="1"/>
</dbReference>
<dbReference type="CDD" id="cd05379">
    <property type="entry name" value="CAP_bacterial"/>
    <property type="match status" value="1"/>
</dbReference>
<organism evidence="2 3">
    <name type="scientific">Phreatobacter aquaticus</name>
    <dbReference type="NCBI Taxonomy" id="2570229"/>
    <lineage>
        <taxon>Bacteria</taxon>
        <taxon>Pseudomonadati</taxon>
        <taxon>Pseudomonadota</taxon>
        <taxon>Alphaproteobacteria</taxon>
        <taxon>Hyphomicrobiales</taxon>
        <taxon>Phreatobacteraceae</taxon>
        <taxon>Phreatobacter</taxon>
    </lineage>
</organism>
<dbReference type="OrthoDB" id="7852865at2"/>
<dbReference type="PROSITE" id="PS51257">
    <property type="entry name" value="PROKAR_LIPOPROTEIN"/>
    <property type="match status" value="1"/>
</dbReference>
<keyword evidence="3" id="KW-1185">Reference proteome</keyword>
<dbReference type="Gene3D" id="3.40.33.10">
    <property type="entry name" value="CAP"/>
    <property type="match status" value="1"/>
</dbReference>
<dbReference type="InterPro" id="IPR035940">
    <property type="entry name" value="CAP_sf"/>
</dbReference>
<sequence length="179" mass="18811">MLKDEIDLPGRRALLIGGGSILVLAGCSAPPVAAPSQPSFYVNLAQSGTRVDAAMAAEMFSGYRRNNGLGPLSVDPVLMRIAEAQAAAMTQADQVGVRTGVVAARLDAIGYRHGAAVENTSAGYLTLAEAFSGWRDSPPHRANLLNRQVTRLGIATGYRPGSRYRVFWAMVLAQPTGAG</sequence>
<dbReference type="Proteomes" id="UP000298588">
    <property type="component" value="Chromosome"/>
</dbReference>
<evidence type="ECO:0000313" key="2">
    <source>
        <dbReference type="EMBL" id="QCK88616.1"/>
    </source>
</evidence>
<protein>
    <submittedName>
        <fullName evidence="2">CAP domain-containing protein</fullName>
    </submittedName>
</protein>
<dbReference type="AlphaFoldDB" id="A0A4D7QSZ3"/>
<feature type="domain" description="SCP" evidence="1">
    <location>
        <begin position="59"/>
        <end position="170"/>
    </location>
</feature>
<dbReference type="PANTHER" id="PTHR31157:SF1">
    <property type="entry name" value="SCP DOMAIN-CONTAINING PROTEIN"/>
    <property type="match status" value="1"/>
</dbReference>
<gene>
    <name evidence="2" type="ORF">E8L99_03820</name>
</gene>
<evidence type="ECO:0000259" key="1">
    <source>
        <dbReference type="Pfam" id="PF00188"/>
    </source>
</evidence>
<evidence type="ECO:0000313" key="3">
    <source>
        <dbReference type="Proteomes" id="UP000298588"/>
    </source>
</evidence>
<name>A0A4D7QSZ3_9HYPH</name>
<dbReference type="KEGG" id="paqt:E8L99_03820"/>
<dbReference type="EMBL" id="CP039865">
    <property type="protein sequence ID" value="QCK88616.1"/>
    <property type="molecule type" value="Genomic_DNA"/>
</dbReference>
<reference evidence="2 3" key="1">
    <citation type="submission" date="2019-04" db="EMBL/GenBank/DDBJ databases">
        <title>Phreatobacter aquaticus sp. nov.</title>
        <authorList>
            <person name="Choi A."/>
            <person name="Baek K."/>
        </authorList>
    </citation>
    <scope>NUCLEOTIDE SEQUENCE [LARGE SCALE GENOMIC DNA]</scope>
    <source>
        <strain evidence="2 3">NMCR1094</strain>
    </source>
</reference>